<keyword evidence="2" id="KW-1185">Reference proteome</keyword>
<dbReference type="Gramene" id="TuG1812G0600000128.01.T01">
    <property type="protein sequence ID" value="TuG1812G0600000128.01.T01"/>
    <property type="gene ID" value="TuG1812G0600000128.01"/>
</dbReference>
<dbReference type="Gramene" id="TuG1812G0600000128.01.T02">
    <property type="protein sequence ID" value="TuG1812G0600000128.01.T02"/>
    <property type="gene ID" value="TuG1812G0600000128.01"/>
</dbReference>
<dbReference type="EnsemblPlants" id="TuG1812G0600000128.01.T02">
    <property type="protein sequence ID" value="TuG1812G0600000128.01.T02"/>
    <property type="gene ID" value="TuG1812G0600000128.01"/>
</dbReference>
<name>A0A8R7QN46_TRIUA</name>
<accession>A0A8R7QN46</accession>
<dbReference type="EnsemblPlants" id="TuG1812G0600000128.01.T01">
    <property type="protein sequence ID" value="TuG1812G0600000128.01.T01"/>
    <property type="gene ID" value="TuG1812G0600000128.01"/>
</dbReference>
<reference evidence="2" key="1">
    <citation type="journal article" date="2013" name="Nature">
        <title>Draft genome of the wheat A-genome progenitor Triticum urartu.</title>
        <authorList>
            <person name="Ling H.Q."/>
            <person name="Zhao S."/>
            <person name="Liu D."/>
            <person name="Wang J."/>
            <person name="Sun H."/>
            <person name="Zhang C."/>
            <person name="Fan H."/>
            <person name="Li D."/>
            <person name="Dong L."/>
            <person name="Tao Y."/>
            <person name="Gao C."/>
            <person name="Wu H."/>
            <person name="Li Y."/>
            <person name="Cui Y."/>
            <person name="Guo X."/>
            <person name="Zheng S."/>
            <person name="Wang B."/>
            <person name="Yu K."/>
            <person name="Liang Q."/>
            <person name="Yang W."/>
            <person name="Lou X."/>
            <person name="Chen J."/>
            <person name="Feng M."/>
            <person name="Jian J."/>
            <person name="Zhang X."/>
            <person name="Luo G."/>
            <person name="Jiang Y."/>
            <person name="Liu J."/>
            <person name="Wang Z."/>
            <person name="Sha Y."/>
            <person name="Zhang B."/>
            <person name="Wu H."/>
            <person name="Tang D."/>
            <person name="Shen Q."/>
            <person name="Xue P."/>
            <person name="Zou S."/>
            <person name="Wang X."/>
            <person name="Liu X."/>
            <person name="Wang F."/>
            <person name="Yang Y."/>
            <person name="An X."/>
            <person name="Dong Z."/>
            <person name="Zhang K."/>
            <person name="Zhang X."/>
            <person name="Luo M.C."/>
            <person name="Dvorak J."/>
            <person name="Tong Y."/>
            <person name="Wang J."/>
            <person name="Yang H."/>
            <person name="Li Z."/>
            <person name="Wang D."/>
            <person name="Zhang A."/>
            <person name="Wang J."/>
        </authorList>
    </citation>
    <scope>NUCLEOTIDE SEQUENCE</scope>
    <source>
        <strain evidence="2">cv. G1812</strain>
    </source>
</reference>
<reference evidence="1" key="2">
    <citation type="submission" date="2018-03" db="EMBL/GenBank/DDBJ databases">
        <title>The Triticum urartu genome reveals the dynamic nature of wheat genome evolution.</title>
        <authorList>
            <person name="Ling H."/>
            <person name="Ma B."/>
            <person name="Shi X."/>
            <person name="Liu H."/>
            <person name="Dong L."/>
            <person name="Sun H."/>
            <person name="Cao Y."/>
            <person name="Gao Q."/>
            <person name="Zheng S."/>
            <person name="Li Y."/>
            <person name="Yu Y."/>
            <person name="Du H."/>
            <person name="Qi M."/>
            <person name="Li Y."/>
            <person name="Yu H."/>
            <person name="Cui Y."/>
            <person name="Wang N."/>
            <person name="Chen C."/>
            <person name="Wu H."/>
            <person name="Zhao Y."/>
            <person name="Zhang J."/>
            <person name="Li Y."/>
            <person name="Zhou W."/>
            <person name="Zhang B."/>
            <person name="Hu W."/>
            <person name="Eijk M."/>
            <person name="Tang J."/>
            <person name="Witsenboer H."/>
            <person name="Zhao S."/>
            <person name="Li Z."/>
            <person name="Zhang A."/>
            <person name="Wang D."/>
            <person name="Liang C."/>
        </authorList>
    </citation>
    <scope>NUCLEOTIDE SEQUENCE [LARGE SCALE GENOMIC DNA]</scope>
    <source>
        <strain evidence="1">cv. G1812</strain>
    </source>
</reference>
<protein>
    <submittedName>
        <fullName evidence="1">Uncharacterized protein</fullName>
    </submittedName>
</protein>
<dbReference type="AlphaFoldDB" id="A0A8R7QN46"/>
<organism evidence="1 2">
    <name type="scientific">Triticum urartu</name>
    <name type="common">Red wild einkorn</name>
    <name type="synonym">Crithodium urartu</name>
    <dbReference type="NCBI Taxonomy" id="4572"/>
    <lineage>
        <taxon>Eukaryota</taxon>
        <taxon>Viridiplantae</taxon>
        <taxon>Streptophyta</taxon>
        <taxon>Embryophyta</taxon>
        <taxon>Tracheophyta</taxon>
        <taxon>Spermatophyta</taxon>
        <taxon>Magnoliopsida</taxon>
        <taxon>Liliopsida</taxon>
        <taxon>Poales</taxon>
        <taxon>Poaceae</taxon>
        <taxon>BOP clade</taxon>
        <taxon>Pooideae</taxon>
        <taxon>Triticodae</taxon>
        <taxon>Triticeae</taxon>
        <taxon>Triticinae</taxon>
        <taxon>Triticum</taxon>
    </lineage>
</organism>
<sequence>MKKMRQVKIMYDEILQIRLGTLAYIQGPNSDGTQGFLYAEVSFSRTIILMTTMMSWRRDAQLRFDDSITRELLVALQSGRPCQLADAT</sequence>
<evidence type="ECO:0000313" key="2">
    <source>
        <dbReference type="Proteomes" id="UP000015106"/>
    </source>
</evidence>
<reference evidence="1" key="3">
    <citation type="submission" date="2022-06" db="UniProtKB">
        <authorList>
            <consortium name="EnsemblPlants"/>
        </authorList>
    </citation>
    <scope>IDENTIFICATION</scope>
</reference>
<proteinExistence type="predicted"/>
<dbReference type="Proteomes" id="UP000015106">
    <property type="component" value="Chromosome 6"/>
</dbReference>
<evidence type="ECO:0000313" key="1">
    <source>
        <dbReference type="EnsemblPlants" id="TuG1812G0600000128.01.T01"/>
    </source>
</evidence>